<name>A0ACC0URQ0_9AGAM</name>
<dbReference type="EMBL" id="JAGFNK010000001">
    <property type="protein sequence ID" value="KAI9513482.1"/>
    <property type="molecule type" value="Genomic_DNA"/>
</dbReference>
<dbReference type="Proteomes" id="UP001207468">
    <property type="component" value="Unassembled WGS sequence"/>
</dbReference>
<proteinExistence type="predicted"/>
<protein>
    <submittedName>
        <fullName evidence="1">Alpha/beta hydrolase fold-1</fullName>
    </submittedName>
</protein>
<gene>
    <name evidence="1" type="ORF">F5148DRAFT_1156015</name>
</gene>
<sequence length="342" mass="38195">MPALQSQSYIFDARPHYPLLVSVKRYWVPSLESTDGDAVTLVLAHATSFHKELWEPFLEDLYDQTTTSPRHNSPVPKIRDAWAIDCPNHGDSAVLNEKTLLSGYTPVFTWEEYAQATHLILNGFGKGIDVDFKSRNLVGIGHSMGASAIVLAAAIHPFVSWSSVILLEPMFIGPSYFQSSGKFLEEGAVKRRDVWSSREEAHENFRERSFKSWDPRLIDLFVRYGLRELPTAIHPEKTQGVTLKCTKVQESASYVENHGRMKSQRFLPTLCKEVPTHVIFGAIGDIVAVDNREYVQEVSGDGFKTTSIVENAGHLALHHNPAGVAEAVWNILRSAQAVPSKL</sequence>
<evidence type="ECO:0000313" key="2">
    <source>
        <dbReference type="Proteomes" id="UP001207468"/>
    </source>
</evidence>
<evidence type="ECO:0000313" key="1">
    <source>
        <dbReference type="EMBL" id="KAI9513482.1"/>
    </source>
</evidence>
<keyword evidence="1" id="KW-0378">Hydrolase</keyword>
<comment type="caution">
    <text evidence="1">The sequence shown here is derived from an EMBL/GenBank/DDBJ whole genome shotgun (WGS) entry which is preliminary data.</text>
</comment>
<organism evidence="1 2">
    <name type="scientific">Russula earlei</name>
    <dbReference type="NCBI Taxonomy" id="71964"/>
    <lineage>
        <taxon>Eukaryota</taxon>
        <taxon>Fungi</taxon>
        <taxon>Dikarya</taxon>
        <taxon>Basidiomycota</taxon>
        <taxon>Agaricomycotina</taxon>
        <taxon>Agaricomycetes</taxon>
        <taxon>Russulales</taxon>
        <taxon>Russulaceae</taxon>
        <taxon>Russula</taxon>
    </lineage>
</organism>
<reference evidence="1" key="1">
    <citation type="submission" date="2021-03" db="EMBL/GenBank/DDBJ databases">
        <title>Evolutionary priming and transition to the ectomycorrhizal habit in an iconic lineage of mushroom-forming fungi: is preadaptation a requirement?</title>
        <authorList>
            <consortium name="DOE Joint Genome Institute"/>
            <person name="Looney B.P."/>
            <person name="Miyauchi S."/>
            <person name="Morin E."/>
            <person name="Drula E."/>
            <person name="Courty P.E."/>
            <person name="Chicoki N."/>
            <person name="Fauchery L."/>
            <person name="Kohler A."/>
            <person name="Kuo A."/>
            <person name="LaButti K."/>
            <person name="Pangilinan J."/>
            <person name="Lipzen A."/>
            <person name="Riley R."/>
            <person name="Andreopoulos W."/>
            <person name="He G."/>
            <person name="Johnson J."/>
            <person name="Barry K.W."/>
            <person name="Grigoriev I.V."/>
            <person name="Nagy L."/>
            <person name="Hibbett D."/>
            <person name="Henrissat B."/>
            <person name="Matheny P.B."/>
            <person name="Labbe J."/>
            <person name="Martin A.F."/>
        </authorList>
    </citation>
    <scope>NUCLEOTIDE SEQUENCE</scope>
    <source>
        <strain evidence="1">BPL698</strain>
    </source>
</reference>
<accession>A0ACC0URQ0</accession>
<keyword evidence="2" id="KW-1185">Reference proteome</keyword>